<proteinExistence type="predicted"/>
<keyword evidence="3" id="KW-1185">Reference proteome</keyword>
<dbReference type="Proteomes" id="UP000271974">
    <property type="component" value="Unassembled WGS sequence"/>
</dbReference>
<evidence type="ECO:0000313" key="2">
    <source>
        <dbReference type="EMBL" id="RUS91336.1"/>
    </source>
</evidence>
<feature type="compositionally biased region" description="Basic and acidic residues" evidence="1">
    <location>
        <begin position="36"/>
        <end position="47"/>
    </location>
</feature>
<organism evidence="2 3">
    <name type="scientific">Elysia chlorotica</name>
    <name type="common">Eastern emerald elysia</name>
    <name type="synonym">Sea slug</name>
    <dbReference type="NCBI Taxonomy" id="188477"/>
    <lineage>
        <taxon>Eukaryota</taxon>
        <taxon>Metazoa</taxon>
        <taxon>Spiralia</taxon>
        <taxon>Lophotrochozoa</taxon>
        <taxon>Mollusca</taxon>
        <taxon>Gastropoda</taxon>
        <taxon>Heterobranchia</taxon>
        <taxon>Euthyneura</taxon>
        <taxon>Panpulmonata</taxon>
        <taxon>Sacoglossa</taxon>
        <taxon>Placobranchoidea</taxon>
        <taxon>Plakobranchidae</taxon>
        <taxon>Elysia</taxon>
    </lineage>
</organism>
<name>A0A433UC04_ELYCH</name>
<feature type="compositionally biased region" description="Low complexity" evidence="1">
    <location>
        <begin position="261"/>
        <end position="270"/>
    </location>
</feature>
<feature type="region of interest" description="Disordered" evidence="1">
    <location>
        <begin position="133"/>
        <end position="230"/>
    </location>
</feature>
<dbReference type="OrthoDB" id="6152734at2759"/>
<feature type="compositionally biased region" description="Basic and acidic residues" evidence="1">
    <location>
        <begin position="220"/>
        <end position="230"/>
    </location>
</feature>
<feature type="compositionally biased region" description="Polar residues" evidence="1">
    <location>
        <begin position="142"/>
        <end position="159"/>
    </location>
</feature>
<feature type="non-terminal residue" evidence="2">
    <location>
        <position position="413"/>
    </location>
</feature>
<feature type="compositionally biased region" description="Polar residues" evidence="1">
    <location>
        <begin position="96"/>
        <end position="106"/>
    </location>
</feature>
<feature type="compositionally biased region" description="Basic and acidic residues" evidence="1">
    <location>
        <begin position="168"/>
        <end position="191"/>
    </location>
</feature>
<gene>
    <name evidence="2" type="ORF">EGW08_000950</name>
</gene>
<comment type="caution">
    <text evidence="2">The sequence shown here is derived from an EMBL/GenBank/DDBJ whole genome shotgun (WGS) entry which is preliminary data.</text>
</comment>
<dbReference type="EMBL" id="RQTK01000014">
    <property type="protein sequence ID" value="RUS91336.1"/>
    <property type="molecule type" value="Genomic_DNA"/>
</dbReference>
<feature type="region of interest" description="Disordered" evidence="1">
    <location>
        <begin position="246"/>
        <end position="303"/>
    </location>
</feature>
<reference evidence="2 3" key="1">
    <citation type="submission" date="2019-01" db="EMBL/GenBank/DDBJ databases">
        <title>A draft genome assembly of the solar-powered sea slug Elysia chlorotica.</title>
        <authorList>
            <person name="Cai H."/>
            <person name="Li Q."/>
            <person name="Fang X."/>
            <person name="Li J."/>
            <person name="Curtis N.E."/>
            <person name="Altenburger A."/>
            <person name="Shibata T."/>
            <person name="Feng M."/>
            <person name="Maeda T."/>
            <person name="Schwartz J.A."/>
            <person name="Shigenobu S."/>
            <person name="Lundholm N."/>
            <person name="Nishiyama T."/>
            <person name="Yang H."/>
            <person name="Hasebe M."/>
            <person name="Li S."/>
            <person name="Pierce S.K."/>
            <person name="Wang J."/>
        </authorList>
    </citation>
    <scope>NUCLEOTIDE SEQUENCE [LARGE SCALE GENOMIC DNA]</scope>
    <source>
        <strain evidence="2">EC2010</strain>
        <tissue evidence="2">Whole organism of an adult</tissue>
    </source>
</reference>
<feature type="compositionally biased region" description="Polar residues" evidence="1">
    <location>
        <begin position="208"/>
        <end position="218"/>
    </location>
</feature>
<dbReference type="AlphaFoldDB" id="A0A433UC04"/>
<sequence>MAASPSYKYRIFNKRETGNRLNHSFDMGESSQFSRNYRDSDYHDGIDGNRPGSTSNGPNRLDRSFDTGSTAHASELRQSHHSPTRRPDRSLDASFHNHSSSNGTTTRKVDRSFDASYYLHNKHNDLPSFSFSAAPSSSKSADNTTNKFHNQSFDASHSNGRGVGGLEDGGRFHKNDRLNRSFDGRSFERTTTRLQQHPHHQQQQQPQSPTRNWTTTRTGEILDRSPDRRDSHLDRSFRAFNQAFPNGGVGDFDEPLSLPVHHSNGLSPHSPLSPPGGNGTAAGLDTRGRAPTRSALRSSDRSFEKRAREERYVVRRTGVSLDRGSSLGNLNRSFTSPGVSWKTHVHDGDGDGVDDGIWPRERPISFRSMVRLRREGHRVTVVHHWVTVVHHWVTVAHVPLLHVHTYCIWLKSI</sequence>
<feature type="region of interest" description="Disordered" evidence="1">
    <location>
        <begin position="20"/>
        <end position="107"/>
    </location>
</feature>
<evidence type="ECO:0000256" key="1">
    <source>
        <dbReference type="SAM" id="MobiDB-lite"/>
    </source>
</evidence>
<evidence type="ECO:0000313" key="3">
    <source>
        <dbReference type="Proteomes" id="UP000271974"/>
    </source>
</evidence>
<protein>
    <submittedName>
        <fullName evidence="2">Uncharacterized protein</fullName>
    </submittedName>
</protein>
<accession>A0A433UC04</accession>